<reference evidence="2 3" key="1">
    <citation type="journal article" date="2015" name="Sci. Rep.">
        <title>Chromosome-level genome map provides insights into diverse defense mechanisms in the medicinal fungus Ganoderma sinense.</title>
        <authorList>
            <person name="Zhu Y."/>
            <person name="Xu J."/>
            <person name="Sun C."/>
            <person name="Zhou S."/>
            <person name="Xu H."/>
            <person name="Nelson D.R."/>
            <person name="Qian J."/>
            <person name="Song J."/>
            <person name="Luo H."/>
            <person name="Xiang L."/>
            <person name="Li Y."/>
            <person name="Xu Z."/>
            <person name="Ji A."/>
            <person name="Wang L."/>
            <person name="Lu S."/>
            <person name="Hayward A."/>
            <person name="Sun W."/>
            <person name="Li X."/>
            <person name="Schwartz D.C."/>
            <person name="Wang Y."/>
            <person name="Chen S."/>
        </authorList>
    </citation>
    <scope>NUCLEOTIDE SEQUENCE [LARGE SCALE GENOMIC DNA]</scope>
    <source>
        <strain evidence="2 3">ZZ0214-1</strain>
    </source>
</reference>
<feature type="transmembrane region" description="Helical" evidence="1">
    <location>
        <begin position="49"/>
        <end position="70"/>
    </location>
</feature>
<feature type="transmembrane region" description="Helical" evidence="1">
    <location>
        <begin position="7"/>
        <end position="29"/>
    </location>
</feature>
<protein>
    <recommendedName>
        <fullName evidence="4">MARVEL domain-containing protein</fullName>
    </recommendedName>
</protein>
<dbReference type="OrthoDB" id="3364107at2759"/>
<evidence type="ECO:0000256" key="1">
    <source>
        <dbReference type="SAM" id="Phobius"/>
    </source>
</evidence>
<evidence type="ECO:0000313" key="2">
    <source>
        <dbReference type="EMBL" id="PIL26018.1"/>
    </source>
</evidence>
<keyword evidence="1" id="KW-1133">Transmembrane helix</keyword>
<feature type="transmembrane region" description="Helical" evidence="1">
    <location>
        <begin position="82"/>
        <end position="101"/>
    </location>
</feature>
<organism evidence="2 3">
    <name type="scientific">Ganoderma sinense ZZ0214-1</name>
    <dbReference type="NCBI Taxonomy" id="1077348"/>
    <lineage>
        <taxon>Eukaryota</taxon>
        <taxon>Fungi</taxon>
        <taxon>Dikarya</taxon>
        <taxon>Basidiomycota</taxon>
        <taxon>Agaricomycotina</taxon>
        <taxon>Agaricomycetes</taxon>
        <taxon>Polyporales</taxon>
        <taxon>Polyporaceae</taxon>
        <taxon>Ganoderma</taxon>
    </lineage>
</organism>
<feature type="transmembrane region" description="Helical" evidence="1">
    <location>
        <begin position="142"/>
        <end position="164"/>
    </location>
</feature>
<evidence type="ECO:0008006" key="4">
    <source>
        <dbReference type="Google" id="ProtNLM"/>
    </source>
</evidence>
<proteinExistence type="predicted"/>
<sequence>MGGLVFIYRLGSLTLAAITAVIVLGLSISTTRAVHQLLNGAFDGESLNYANLGIASGAMAILTLPVMLFVDFINDGKTGLPIIIEVPWLCVLWVMFLATGISTKNFVHQVNPNGVSCDEIGRLGSQFDEFKKICDEWEPIEIVSWISAGLLFLYSVTLLIISILRAYGGKSMWGTSVKNSEI</sequence>
<gene>
    <name evidence="2" type="ORF">GSI_11772</name>
</gene>
<dbReference type="STRING" id="1077348.A0A2G8RXG7"/>
<keyword evidence="1" id="KW-0472">Membrane</keyword>
<comment type="caution">
    <text evidence="2">The sequence shown here is derived from an EMBL/GenBank/DDBJ whole genome shotgun (WGS) entry which is preliminary data.</text>
</comment>
<dbReference type="AlphaFoldDB" id="A0A2G8RXG7"/>
<dbReference type="EMBL" id="AYKW01000045">
    <property type="protein sequence ID" value="PIL26018.1"/>
    <property type="molecule type" value="Genomic_DNA"/>
</dbReference>
<accession>A0A2G8RXG7</accession>
<dbReference type="Proteomes" id="UP000230002">
    <property type="component" value="Unassembled WGS sequence"/>
</dbReference>
<name>A0A2G8RXG7_9APHY</name>
<evidence type="ECO:0000313" key="3">
    <source>
        <dbReference type="Proteomes" id="UP000230002"/>
    </source>
</evidence>
<keyword evidence="1" id="KW-0812">Transmembrane</keyword>
<keyword evidence="3" id="KW-1185">Reference proteome</keyword>